<dbReference type="AlphaFoldDB" id="A0A6D2J3C1"/>
<dbReference type="GO" id="GO:0031267">
    <property type="term" value="F:small GTPase binding"/>
    <property type="evidence" value="ECO:0007669"/>
    <property type="project" value="InterPro"/>
</dbReference>
<dbReference type="InterPro" id="IPR013713">
    <property type="entry name" value="XPO2_central"/>
</dbReference>
<dbReference type="Pfam" id="PF03378">
    <property type="entry name" value="CAS_CSE1"/>
    <property type="match status" value="1"/>
</dbReference>
<name>A0A6D2J3C1_9BRAS</name>
<evidence type="ECO:0000259" key="1">
    <source>
        <dbReference type="Pfam" id="PF03378"/>
    </source>
</evidence>
<evidence type="ECO:0000259" key="2">
    <source>
        <dbReference type="Pfam" id="PF08506"/>
    </source>
</evidence>
<dbReference type="Proteomes" id="UP000467841">
    <property type="component" value="Unassembled WGS sequence"/>
</dbReference>
<dbReference type="PANTHER" id="PTHR10997">
    <property type="entry name" value="IMPORTIN-7, 8, 11"/>
    <property type="match status" value="1"/>
</dbReference>
<sequence length="198" mass="22175">MLSLIDVERFLANVTLSELQSLDVDSFPMLMAACLKFLAMFASHMPKPFTIQLFPELVCFLGAESNVVHSYAALCIEKLLLVKEEGGNCRYVAGDISPFLVQLMTYLFAALKSPESEENHYLMRCMMVVLGVAEISGEVSRPCIKGLADISVKFAEILETPFLTTTSLSLWLYLFDVDANAMFLSYLHLKQVFYRAST</sequence>
<accession>A0A6D2J3C1</accession>
<feature type="domain" description="Exportin-2 central" evidence="2">
    <location>
        <begin position="3"/>
        <end position="76"/>
    </location>
</feature>
<dbReference type="GO" id="GO:0005635">
    <property type="term" value="C:nuclear envelope"/>
    <property type="evidence" value="ECO:0007669"/>
    <property type="project" value="TreeGrafter"/>
</dbReference>
<dbReference type="OrthoDB" id="1749501at2759"/>
<reference evidence="3" key="1">
    <citation type="submission" date="2020-01" db="EMBL/GenBank/DDBJ databases">
        <authorList>
            <person name="Mishra B."/>
        </authorList>
    </citation>
    <scope>NUCLEOTIDE SEQUENCE [LARGE SCALE GENOMIC DNA]</scope>
</reference>
<dbReference type="GO" id="GO:0005049">
    <property type="term" value="F:nuclear export signal receptor activity"/>
    <property type="evidence" value="ECO:0007669"/>
    <property type="project" value="TreeGrafter"/>
</dbReference>
<dbReference type="PANTHER" id="PTHR10997:SF8">
    <property type="entry name" value="EXPORTIN-2"/>
    <property type="match status" value="1"/>
</dbReference>
<evidence type="ECO:0000313" key="4">
    <source>
        <dbReference type="Proteomes" id="UP000467841"/>
    </source>
</evidence>
<organism evidence="3 4">
    <name type="scientific">Microthlaspi erraticum</name>
    <dbReference type="NCBI Taxonomy" id="1685480"/>
    <lineage>
        <taxon>Eukaryota</taxon>
        <taxon>Viridiplantae</taxon>
        <taxon>Streptophyta</taxon>
        <taxon>Embryophyta</taxon>
        <taxon>Tracheophyta</taxon>
        <taxon>Spermatophyta</taxon>
        <taxon>Magnoliopsida</taxon>
        <taxon>eudicotyledons</taxon>
        <taxon>Gunneridae</taxon>
        <taxon>Pentapetalae</taxon>
        <taxon>rosids</taxon>
        <taxon>malvids</taxon>
        <taxon>Brassicales</taxon>
        <taxon>Brassicaceae</taxon>
        <taxon>Coluteocarpeae</taxon>
        <taxon>Microthlaspi</taxon>
    </lineage>
</organism>
<comment type="caution">
    <text evidence="3">The sequence shown here is derived from an EMBL/GenBank/DDBJ whole genome shotgun (WGS) entry which is preliminary data.</text>
</comment>
<dbReference type="InterPro" id="IPR016024">
    <property type="entry name" value="ARM-type_fold"/>
</dbReference>
<dbReference type="EMBL" id="CACVBM020001109">
    <property type="protein sequence ID" value="CAA7031677.1"/>
    <property type="molecule type" value="Genomic_DNA"/>
</dbReference>
<evidence type="ECO:0000313" key="3">
    <source>
        <dbReference type="EMBL" id="CAA7031677.1"/>
    </source>
</evidence>
<dbReference type="InterPro" id="IPR011989">
    <property type="entry name" value="ARM-like"/>
</dbReference>
<dbReference type="InterPro" id="IPR005043">
    <property type="entry name" value="XPO2_C"/>
</dbReference>
<dbReference type="Pfam" id="PF08506">
    <property type="entry name" value="Cse1"/>
    <property type="match status" value="1"/>
</dbReference>
<keyword evidence="4" id="KW-1185">Reference proteome</keyword>
<dbReference type="Gene3D" id="1.25.10.10">
    <property type="entry name" value="Leucine-rich Repeat Variant"/>
    <property type="match status" value="1"/>
</dbReference>
<dbReference type="GO" id="GO:0006606">
    <property type="term" value="P:protein import into nucleus"/>
    <property type="evidence" value="ECO:0007669"/>
    <property type="project" value="TreeGrafter"/>
</dbReference>
<proteinExistence type="predicted"/>
<protein>
    <submittedName>
        <fullName evidence="3">Uncharacterized protein</fullName>
    </submittedName>
</protein>
<dbReference type="SUPFAM" id="SSF48371">
    <property type="entry name" value="ARM repeat"/>
    <property type="match status" value="1"/>
</dbReference>
<dbReference type="GO" id="GO:0005829">
    <property type="term" value="C:cytosol"/>
    <property type="evidence" value="ECO:0007669"/>
    <property type="project" value="TreeGrafter"/>
</dbReference>
<feature type="domain" description="Exportin-2 C-terminal" evidence="1">
    <location>
        <begin position="77"/>
        <end position="151"/>
    </location>
</feature>
<dbReference type="GO" id="GO:0006611">
    <property type="term" value="P:protein export from nucleus"/>
    <property type="evidence" value="ECO:0007669"/>
    <property type="project" value="TreeGrafter"/>
</dbReference>
<gene>
    <name evidence="3" type="ORF">MERR_LOCUS18912</name>
</gene>